<dbReference type="AlphaFoldDB" id="M4BQ94"/>
<proteinExistence type="predicted"/>
<accession>M4BQ94</accession>
<evidence type="ECO:0000313" key="1">
    <source>
        <dbReference type="EnsemblProtists" id="HpaP808583"/>
    </source>
</evidence>
<dbReference type="HOGENOM" id="CLU_1781011_0_0_1"/>
<organism evidence="1 2">
    <name type="scientific">Hyaloperonospora arabidopsidis (strain Emoy2)</name>
    <name type="common">Downy mildew agent</name>
    <name type="synonym">Peronospora arabidopsidis</name>
    <dbReference type="NCBI Taxonomy" id="559515"/>
    <lineage>
        <taxon>Eukaryota</taxon>
        <taxon>Sar</taxon>
        <taxon>Stramenopiles</taxon>
        <taxon>Oomycota</taxon>
        <taxon>Peronosporomycetes</taxon>
        <taxon>Peronosporales</taxon>
        <taxon>Peronosporaceae</taxon>
        <taxon>Hyaloperonospora</taxon>
    </lineage>
</organism>
<dbReference type="InParanoid" id="M4BQ94"/>
<keyword evidence="2" id="KW-1185">Reference proteome</keyword>
<reference evidence="2" key="1">
    <citation type="journal article" date="2010" name="Science">
        <title>Signatures of adaptation to obligate biotrophy in the Hyaloperonospora arabidopsidis genome.</title>
        <authorList>
            <person name="Baxter L."/>
            <person name="Tripathy S."/>
            <person name="Ishaque N."/>
            <person name="Boot N."/>
            <person name="Cabral A."/>
            <person name="Kemen E."/>
            <person name="Thines M."/>
            <person name="Ah-Fong A."/>
            <person name="Anderson R."/>
            <person name="Badejoko W."/>
            <person name="Bittner-Eddy P."/>
            <person name="Boore J.L."/>
            <person name="Chibucos M.C."/>
            <person name="Coates M."/>
            <person name="Dehal P."/>
            <person name="Delehaunty K."/>
            <person name="Dong S."/>
            <person name="Downton P."/>
            <person name="Dumas B."/>
            <person name="Fabro G."/>
            <person name="Fronick C."/>
            <person name="Fuerstenberg S.I."/>
            <person name="Fulton L."/>
            <person name="Gaulin E."/>
            <person name="Govers F."/>
            <person name="Hughes L."/>
            <person name="Humphray S."/>
            <person name="Jiang R.H."/>
            <person name="Judelson H."/>
            <person name="Kamoun S."/>
            <person name="Kyung K."/>
            <person name="Meijer H."/>
            <person name="Minx P."/>
            <person name="Morris P."/>
            <person name="Nelson J."/>
            <person name="Phuntumart V."/>
            <person name="Qutob D."/>
            <person name="Rehmany A."/>
            <person name="Rougon-Cardoso A."/>
            <person name="Ryden P."/>
            <person name="Torto-Alalibo T."/>
            <person name="Studholme D."/>
            <person name="Wang Y."/>
            <person name="Win J."/>
            <person name="Wood J."/>
            <person name="Clifton S.W."/>
            <person name="Rogers J."/>
            <person name="Van den Ackerveken G."/>
            <person name="Jones J.D."/>
            <person name="McDowell J.M."/>
            <person name="Beynon J."/>
            <person name="Tyler B.M."/>
        </authorList>
    </citation>
    <scope>NUCLEOTIDE SEQUENCE [LARGE SCALE GENOMIC DNA]</scope>
    <source>
        <strain evidence="2">Emoy2</strain>
    </source>
</reference>
<dbReference type="EMBL" id="JH598554">
    <property type="status" value="NOT_ANNOTATED_CDS"/>
    <property type="molecule type" value="Genomic_DNA"/>
</dbReference>
<dbReference type="Proteomes" id="UP000011713">
    <property type="component" value="Unassembled WGS sequence"/>
</dbReference>
<dbReference type="EnsemblProtists" id="HpaT808583">
    <property type="protein sequence ID" value="HpaP808583"/>
    <property type="gene ID" value="HpaG808583"/>
</dbReference>
<evidence type="ECO:0000313" key="2">
    <source>
        <dbReference type="Proteomes" id="UP000011713"/>
    </source>
</evidence>
<name>M4BQ94_HYAAE</name>
<sequence>MFVTVPLSLSLSPLTLQKMCQLVRLCKRQRRCQITSSALKRLNKPLESRTRLSFEELRDYDIGSGTSRLRQLYYTAHCCADDFGIRSWTLHYQEYSKMACRAVNIAMDSKQSVQTAVVDNRAILDHIAQYLDNDVQEWISTSLAEQ</sequence>
<reference evidence="1" key="2">
    <citation type="submission" date="2015-06" db="UniProtKB">
        <authorList>
            <consortium name="EnsemblProtists"/>
        </authorList>
    </citation>
    <scope>IDENTIFICATION</scope>
    <source>
        <strain evidence="1">Emoy2</strain>
    </source>
</reference>
<protein>
    <submittedName>
        <fullName evidence="1">Uncharacterized protein</fullName>
    </submittedName>
</protein>
<dbReference type="VEuPathDB" id="FungiDB:HpaG808583"/>